<keyword evidence="2" id="KW-1185">Reference proteome</keyword>
<proteinExistence type="predicted"/>
<evidence type="ECO:0000313" key="2">
    <source>
        <dbReference type="Proteomes" id="UP001419268"/>
    </source>
</evidence>
<accession>A0AAP0HCQ8</accession>
<dbReference type="AlphaFoldDB" id="A0AAP0HCQ8"/>
<dbReference type="Proteomes" id="UP001419268">
    <property type="component" value="Unassembled WGS sequence"/>
</dbReference>
<comment type="caution">
    <text evidence="1">The sequence shown here is derived from an EMBL/GenBank/DDBJ whole genome shotgun (WGS) entry which is preliminary data.</text>
</comment>
<name>A0AAP0HCQ8_9MAGN</name>
<sequence>MNQLSNLAKNYSITVQKTVLQKGKNRDNALLKPFHAFSAKFATCFPTYSAFSRRKPPTLKPRRNLGRGLQIGLLFFQTCHTTRDSLYH</sequence>
<organism evidence="1 2">
    <name type="scientific">Stephania cephalantha</name>
    <dbReference type="NCBI Taxonomy" id="152367"/>
    <lineage>
        <taxon>Eukaryota</taxon>
        <taxon>Viridiplantae</taxon>
        <taxon>Streptophyta</taxon>
        <taxon>Embryophyta</taxon>
        <taxon>Tracheophyta</taxon>
        <taxon>Spermatophyta</taxon>
        <taxon>Magnoliopsida</taxon>
        <taxon>Ranunculales</taxon>
        <taxon>Menispermaceae</taxon>
        <taxon>Menispermoideae</taxon>
        <taxon>Cissampelideae</taxon>
        <taxon>Stephania</taxon>
    </lineage>
</organism>
<evidence type="ECO:0000313" key="1">
    <source>
        <dbReference type="EMBL" id="KAK9083443.1"/>
    </source>
</evidence>
<reference evidence="1 2" key="1">
    <citation type="submission" date="2024-01" db="EMBL/GenBank/DDBJ databases">
        <title>Genome assemblies of Stephania.</title>
        <authorList>
            <person name="Yang L."/>
        </authorList>
    </citation>
    <scope>NUCLEOTIDE SEQUENCE [LARGE SCALE GENOMIC DNA]</scope>
    <source>
        <strain evidence="1">JXDWG</strain>
        <tissue evidence="1">Leaf</tissue>
    </source>
</reference>
<protein>
    <submittedName>
        <fullName evidence="1">Uncharacterized protein</fullName>
    </submittedName>
</protein>
<gene>
    <name evidence="1" type="ORF">Scep_029914</name>
</gene>
<dbReference type="EMBL" id="JBBNAG010000013">
    <property type="protein sequence ID" value="KAK9083443.1"/>
    <property type="molecule type" value="Genomic_DNA"/>
</dbReference>